<feature type="domain" description="Thiamine pyrophosphate enzyme N-terminal TPP-binding" evidence="7">
    <location>
        <begin position="8"/>
        <end position="111"/>
    </location>
</feature>
<dbReference type="Gene3D" id="3.40.50.970">
    <property type="match status" value="2"/>
</dbReference>
<keyword evidence="3 4" id="KW-0786">Thiamine pyrophosphate</keyword>
<dbReference type="GO" id="GO:0005948">
    <property type="term" value="C:acetolactate synthase complex"/>
    <property type="evidence" value="ECO:0007669"/>
    <property type="project" value="TreeGrafter"/>
</dbReference>
<dbReference type="GO" id="GO:0003984">
    <property type="term" value="F:acetolactate synthase activity"/>
    <property type="evidence" value="ECO:0007669"/>
    <property type="project" value="TreeGrafter"/>
</dbReference>
<dbReference type="InterPro" id="IPR011766">
    <property type="entry name" value="TPP_enzyme_TPP-bd"/>
</dbReference>
<evidence type="ECO:0000313" key="8">
    <source>
        <dbReference type="EMBL" id="SKA93478.1"/>
    </source>
</evidence>
<proteinExistence type="inferred from homology"/>
<dbReference type="AlphaFoldDB" id="A0A1T4XW98"/>
<dbReference type="CDD" id="cd07035">
    <property type="entry name" value="TPP_PYR_POX_like"/>
    <property type="match status" value="1"/>
</dbReference>
<feature type="domain" description="Thiamine pyrophosphate enzyme TPP-binding" evidence="6">
    <location>
        <begin position="399"/>
        <end position="529"/>
    </location>
</feature>
<dbReference type="InterPro" id="IPR012001">
    <property type="entry name" value="Thiamin_PyroP_enz_TPP-bd_dom"/>
</dbReference>
<evidence type="ECO:0000256" key="4">
    <source>
        <dbReference type="RuleBase" id="RU362132"/>
    </source>
</evidence>
<protein>
    <submittedName>
        <fullName evidence="8">Acetolactate synthase-1/2/3 large subunit</fullName>
    </submittedName>
</protein>
<dbReference type="GO" id="GO:0009099">
    <property type="term" value="P:L-valine biosynthetic process"/>
    <property type="evidence" value="ECO:0007669"/>
    <property type="project" value="TreeGrafter"/>
</dbReference>
<dbReference type="OrthoDB" id="9785953at2"/>
<dbReference type="EMBL" id="FUYB01000024">
    <property type="protein sequence ID" value="SKA93478.1"/>
    <property type="molecule type" value="Genomic_DNA"/>
</dbReference>
<comment type="cofactor">
    <cofactor evidence="1">
        <name>thiamine diphosphate</name>
        <dbReference type="ChEBI" id="CHEBI:58937"/>
    </cofactor>
</comment>
<dbReference type="GO" id="GO:0009097">
    <property type="term" value="P:isoleucine biosynthetic process"/>
    <property type="evidence" value="ECO:0007669"/>
    <property type="project" value="TreeGrafter"/>
</dbReference>
<evidence type="ECO:0000259" key="6">
    <source>
        <dbReference type="Pfam" id="PF02775"/>
    </source>
</evidence>
<dbReference type="Gene3D" id="3.40.50.1220">
    <property type="entry name" value="TPP-binding domain"/>
    <property type="match status" value="1"/>
</dbReference>
<dbReference type="InterPro" id="IPR012000">
    <property type="entry name" value="Thiamin_PyroP_enz_cen_dom"/>
</dbReference>
<gene>
    <name evidence="8" type="ORF">SAMN02745130_03516</name>
</gene>
<dbReference type="FunFam" id="3.40.50.970:FF:000007">
    <property type="entry name" value="Acetolactate synthase"/>
    <property type="match status" value="1"/>
</dbReference>
<dbReference type="Pfam" id="PF02776">
    <property type="entry name" value="TPP_enzyme_N"/>
    <property type="match status" value="1"/>
</dbReference>
<dbReference type="STRING" id="92487.SAMN02745130_03516"/>
<dbReference type="GO" id="GO:0050660">
    <property type="term" value="F:flavin adenine dinucleotide binding"/>
    <property type="evidence" value="ECO:0007669"/>
    <property type="project" value="TreeGrafter"/>
</dbReference>
<dbReference type="Pfam" id="PF00205">
    <property type="entry name" value="TPP_enzyme_M"/>
    <property type="match status" value="1"/>
</dbReference>
<dbReference type="InterPro" id="IPR029035">
    <property type="entry name" value="DHS-like_NAD/FAD-binding_dom"/>
</dbReference>
<dbReference type="PANTHER" id="PTHR18968:SF13">
    <property type="entry name" value="ACETOLACTATE SYNTHASE CATALYTIC SUBUNIT, MITOCHONDRIAL"/>
    <property type="match status" value="1"/>
</dbReference>
<keyword evidence="9" id="KW-1185">Reference proteome</keyword>
<dbReference type="CDD" id="cd00568">
    <property type="entry name" value="TPP_enzymes"/>
    <property type="match status" value="1"/>
</dbReference>
<name>A0A1T4XW98_9GAMM</name>
<dbReference type="InterPro" id="IPR000399">
    <property type="entry name" value="TPP-bd_CS"/>
</dbReference>
<dbReference type="PROSITE" id="PS00187">
    <property type="entry name" value="TPP_ENZYMES"/>
    <property type="match status" value="1"/>
</dbReference>
<dbReference type="NCBIfam" id="NF005712">
    <property type="entry name" value="PRK07524.1"/>
    <property type="match status" value="1"/>
</dbReference>
<dbReference type="Proteomes" id="UP000190460">
    <property type="component" value="Unassembled WGS sequence"/>
</dbReference>
<evidence type="ECO:0000259" key="5">
    <source>
        <dbReference type="Pfam" id="PF00205"/>
    </source>
</evidence>
<comment type="similarity">
    <text evidence="2 4">Belongs to the TPP enzyme family.</text>
</comment>
<dbReference type="SUPFAM" id="SSF52467">
    <property type="entry name" value="DHS-like NAD/FAD-binding domain"/>
    <property type="match status" value="1"/>
</dbReference>
<evidence type="ECO:0000259" key="7">
    <source>
        <dbReference type="Pfam" id="PF02776"/>
    </source>
</evidence>
<dbReference type="GO" id="GO:0030976">
    <property type="term" value="F:thiamine pyrophosphate binding"/>
    <property type="evidence" value="ECO:0007669"/>
    <property type="project" value="InterPro"/>
</dbReference>
<dbReference type="PANTHER" id="PTHR18968">
    <property type="entry name" value="THIAMINE PYROPHOSPHATE ENZYMES"/>
    <property type="match status" value="1"/>
</dbReference>
<evidence type="ECO:0000256" key="2">
    <source>
        <dbReference type="ARBA" id="ARBA00007812"/>
    </source>
</evidence>
<evidence type="ECO:0000313" key="9">
    <source>
        <dbReference type="Proteomes" id="UP000190460"/>
    </source>
</evidence>
<reference evidence="8 9" key="1">
    <citation type="submission" date="2017-02" db="EMBL/GenBank/DDBJ databases">
        <authorList>
            <person name="Peterson S.W."/>
        </authorList>
    </citation>
    <scope>NUCLEOTIDE SEQUENCE [LARGE SCALE GENOMIC DNA]</scope>
    <source>
        <strain evidence="8 9">ATCC 49788</strain>
    </source>
</reference>
<dbReference type="Pfam" id="PF02775">
    <property type="entry name" value="TPP_enzyme_C"/>
    <property type="match status" value="1"/>
</dbReference>
<sequence>MPNTVFKTCGEYLVELLAAYGVDTVFGIPGVHTVELYRGLPNTKITHITPRHEQGAGFMADGYARTTGKIAACFIITGPGMTNIATAMGQAYADSIPMLVISAVNGRHELALGSGRLHELPSQRNLLAGVSAFSHTLLRPDELNEVMARAFAIFNSARPRPVHIELPLDVITASAAHLKLPIVAKSSRPAPSPDSIQQAAQLLAQAQTPLLIFGGGAADAAQSAQALTERLGALTVTTINGKGILPPAHPLSLGSTLPQRPILDLLRAADVVLAVGTELGETDTLLFDSKPELTGKLIRIDLDPEQLYRNAAPTLAITADAKLALEALNTALVDHQPLTHTVAQAQNLRQQLQGLLSSTQQAHQRVIAHMRAVYPETMIVGDQNQPVYTGNLTDEPDTTHAWFNSSTGYGTLGYALPAAIGAKIAQPKRAVISLIGDGGLQFTLPELATAVEQGLALPIVVWNNQCYGEIKRYMQDRDIPTIGVDIYTPDLLTIARGYGCYAIRAESLSDLQVQLELAYQAAKPTLIEINEAQALHW</sequence>
<dbReference type="GO" id="GO:0000287">
    <property type="term" value="F:magnesium ion binding"/>
    <property type="evidence" value="ECO:0007669"/>
    <property type="project" value="InterPro"/>
</dbReference>
<dbReference type="InterPro" id="IPR029061">
    <property type="entry name" value="THDP-binding"/>
</dbReference>
<feature type="domain" description="Thiamine pyrophosphate enzyme central" evidence="5">
    <location>
        <begin position="196"/>
        <end position="328"/>
    </location>
</feature>
<evidence type="ECO:0000256" key="1">
    <source>
        <dbReference type="ARBA" id="ARBA00001964"/>
    </source>
</evidence>
<dbReference type="InterPro" id="IPR045229">
    <property type="entry name" value="TPP_enz"/>
</dbReference>
<dbReference type="SUPFAM" id="SSF52518">
    <property type="entry name" value="Thiamin diphosphate-binding fold (THDP-binding)"/>
    <property type="match status" value="2"/>
</dbReference>
<dbReference type="RefSeq" id="WP_078923955.1">
    <property type="nucleotide sequence ID" value="NZ_FUYB01000024.1"/>
</dbReference>
<evidence type="ECO:0000256" key="3">
    <source>
        <dbReference type="ARBA" id="ARBA00023052"/>
    </source>
</evidence>
<organism evidence="8 9">
    <name type="scientific">Thiothrix eikelboomii</name>
    <dbReference type="NCBI Taxonomy" id="92487"/>
    <lineage>
        <taxon>Bacteria</taxon>
        <taxon>Pseudomonadati</taxon>
        <taxon>Pseudomonadota</taxon>
        <taxon>Gammaproteobacteria</taxon>
        <taxon>Thiotrichales</taxon>
        <taxon>Thiotrichaceae</taxon>
        <taxon>Thiothrix</taxon>
    </lineage>
</organism>
<accession>A0A1T4XW98</accession>